<evidence type="ECO:0000313" key="16">
    <source>
        <dbReference type="WBParaSite" id="PgR012_g091_t03"/>
    </source>
</evidence>
<keyword evidence="4" id="KW-0808">Transferase</keyword>
<organism evidence="15 16">
    <name type="scientific">Parascaris univalens</name>
    <name type="common">Nematode worm</name>
    <dbReference type="NCBI Taxonomy" id="6257"/>
    <lineage>
        <taxon>Eukaryota</taxon>
        <taxon>Metazoa</taxon>
        <taxon>Ecdysozoa</taxon>
        <taxon>Nematoda</taxon>
        <taxon>Chromadorea</taxon>
        <taxon>Rhabditida</taxon>
        <taxon>Spirurina</taxon>
        <taxon>Ascaridomorpha</taxon>
        <taxon>Ascaridoidea</taxon>
        <taxon>Ascarididae</taxon>
        <taxon>Parascaris</taxon>
    </lineage>
</organism>
<comment type="catalytic activity">
    <reaction evidence="9">
        <text>L-threonyl-[protein] + ATP = O-phospho-L-threonyl-[protein] + ADP + H(+)</text>
        <dbReference type="Rhea" id="RHEA:46608"/>
        <dbReference type="Rhea" id="RHEA-COMP:11060"/>
        <dbReference type="Rhea" id="RHEA-COMP:11605"/>
        <dbReference type="ChEBI" id="CHEBI:15378"/>
        <dbReference type="ChEBI" id="CHEBI:30013"/>
        <dbReference type="ChEBI" id="CHEBI:30616"/>
        <dbReference type="ChEBI" id="CHEBI:61977"/>
        <dbReference type="ChEBI" id="CHEBI:456216"/>
        <dbReference type="EC" id="2.7.11.1"/>
    </reaction>
</comment>
<evidence type="ECO:0000256" key="10">
    <source>
        <dbReference type="ARBA" id="ARBA00048679"/>
    </source>
</evidence>
<dbReference type="PROSITE" id="PS00108">
    <property type="entry name" value="PROTEIN_KINASE_ST"/>
    <property type="match status" value="1"/>
</dbReference>
<reference evidence="16" key="1">
    <citation type="submission" date="2022-11" db="UniProtKB">
        <authorList>
            <consortium name="WormBaseParasite"/>
        </authorList>
    </citation>
    <scope>IDENTIFICATION</scope>
</reference>
<comment type="similarity">
    <text evidence="12">Belongs to the protein kinase superfamily.</text>
</comment>
<feature type="compositionally biased region" description="Basic and acidic residues" evidence="13">
    <location>
        <begin position="344"/>
        <end position="357"/>
    </location>
</feature>
<feature type="domain" description="Protein kinase" evidence="14">
    <location>
        <begin position="64"/>
        <end position="318"/>
    </location>
</feature>
<dbReference type="SMART" id="SM00220">
    <property type="entry name" value="S_TKc"/>
    <property type="match status" value="1"/>
</dbReference>
<feature type="region of interest" description="Disordered" evidence="13">
    <location>
        <begin position="332"/>
        <end position="388"/>
    </location>
</feature>
<dbReference type="FunFam" id="3.30.200.20:FF:000547">
    <property type="entry name" value="Serine/threonine-protein kinase prk-2"/>
    <property type="match status" value="1"/>
</dbReference>
<evidence type="ECO:0000256" key="9">
    <source>
        <dbReference type="ARBA" id="ARBA00047899"/>
    </source>
</evidence>
<evidence type="ECO:0000256" key="13">
    <source>
        <dbReference type="SAM" id="MobiDB-lite"/>
    </source>
</evidence>
<evidence type="ECO:0000256" key="1">
    <source>
        <dbReference type="ARBA" id="ARBA00001946"/>
    </source>
</evidence>
<dbReference type="PROSITE" id="PS00107">
    <property type="entry name" value="PROTEIN_KINASE_ATP"/>
    <property type="match status" value="1"/>
</dbReference>
<dbReference type="WBParaSite" id="PgR012_g091_t03">
    <property type="protein sequence ID" value="PgR012_g091_t03"/>
    <property type="gene ID" value="PgR012_g091"/>
</dbReference>
<evidence type="ECO:0000256" key="2">
    <source>
        <dbReference type="ARBA" id="ARBA00012513"/>
    </source>
</evidence>
<dbReference type="PANTHER" id="PTHR22984">
    <property type="entry name" value="SERINE/THREONINE-PROTEIN KINASE PIM"/>
    <property type="match status" value="1"/>
</dbReference>
<dbReference type="InterPro" id="IPR017441">
    <property type="entry name" value="Protein_kinase_ATP_BS"/>
</dbReference>
<dbReference type="GO" id="GO:0005737">
    <property type="term" value="C:cytoplasm"/>
    <property type="evidence" value="ECO:0007669"/>
    <property type="project" value="TreeGrafter"/>
</dbReference>
<accession>A0A915APT3</accession>
<dbReference type="InterPro" id="IPR008271">
    <property type="entry name" value="Ser/Thr_kinase_AS"/>
</dbReference>
<evidence type="ECO:0000256" key="8">
    <source>
        <dbReference type="ARBA" id="ARBA00022842"/>
    </source>
</evidence>
<dbReference type="InterPro" id="IPR051138">
    <property type="entry name" value="PIM_Ser/Thr_kinase"/>
</dbReference>
<comment type="catalytic activity">
    <reaction evidence="10">
        <text>L-seryl-[protein] + ATP = O-phospho-L-seryl-[protein] + ADP + H(+)</text>
        <dbReference type="Rhea" id="RHEA:17989"/>
        <dbReference type="Rhea" id="RHEA-COMP:9863"/>
        <dbReference type="Rhea" id="RHEA-COMP:11604"/>
        <dbReference type="ChEBI" id="CHEBI:15378"/>
        <dbReference type="ChEBI" id="CHEBI:29999"/>
        <dbReference type="ChEBI" id="CHEBI:30616"/>
        <dbReference type="ChEBI" id="CHEBI:83421"/>
        <dbReference type="ChEBI" id="CHEBI:456216"/>
        <dbReference type="EC" id="2.7.11.1"/>
    </reaction>
</comment>
<keyword evidence="3 12" id="KW-0723">Serine/threonine-protein kinase</keyword>
<evidence type="ECO:0000256" key="11">
    <source>
        <dbReference type="PROSITE-ProRule" id="PRU10141"/>
    </source>
</evidence>
<keyword evidence="15" id="KW-1185">Reference proteome</keyword>
<comment type="cofactor">
    <cofactor evidence="1">
        <name>Mg(2+)</name>
        <dbReference type="ChEBI" id="CHEBI:18420"/>
    </cofactor>
</comment>
<name>A0A915APT3_PARUN</name>
<keyword evidence="7 11" id="KW-0067">ATP-binding</keyword>
<dbReference type="Pfam" id="PF00069">
    <property type="entry name" value="Pkinase"/>
    <property type="match status" value="1"/>
</dbReference>
<feature type="compositionally biased region" description="Polar residues" evidence="13">
    <location>
        <begin position="371"/>
        <end position="388"/>
    </location>
</feature>
<evidence type="ECO:0000313" key="15">
    <source>
        <dbReference type="Proteomes" id="UP000887569"/>
    </source>
</evidence>
<dbReference type="PROSITE" id="PS50011">
    <property type="entry name" value="PROTEIN_KINASE_DOM"/>
    <property type="match status" value="1"/>
</dbReference>
<evidence type="ECO:0000259" key="14">
    <source>
        <dbReference type="PROSITE" id="PS50011"/>
    </source>
</evidence>
<dbReference type="AlphaFoldDB" id="A0A915APT3"/>
<evidence type="ECO:0000256" key="7">
    <source>
        <dbReference type="ARBA" id="ARBA00022840"/>
    </source>
</evidence>
<evidence type="ECO:0000256" key="4">
    <source>
        <dbReference type="ARBA" id="ARBA00022679"/>
    </source>
</evidence>
<dbReference type="PANTHER" id="PTHR22984:SF29">
    <property type="entry name" value="SERINE_THREONINE-PROTEIN KINASE PIM-1"/>
    <property type="match status" value="1"/>
</dbReference>
<dbReference type="InterPro" id="IPR011009">
    <property type="entry name" value="Kinase-like_dom_sf"/>
</dbReference>
<feature type="binding site" evidence="11">
    <location>
        <position position="93"/>
    </location>
    <ligand>
        <name>ATP</name>
        <dbReference type="ChEBI" id="CHEBI:30616"/>
    </ligand>
</feature>
<keyword evidence="8" id="KW-0460">Magnesium</keyword>
<evidence type="ECO:0000256" key="6">
    <source>
        <dbReference type="ARBA" id="ARBA00022777"/>
    </source>
</evidence>
<evidence type="ECO:0000256" key="3">
    <source>
        <dbReference type="ARBA" id="ARBA00022527"/>
    </source>
</evidence>
<dbReference type="FunFam" id="1.10.510.10:FF:000708">
    <property type="entry name" value="serine/threonine-protein kinase par-1-like"/>
    <property type="match status" value="1"/>
</dbReference>
<dbReference type="Gene3D" id="1.10.510.10">
    <property type="entry name" value="Transferase(Phosphotransferase) domain 1"/>
    <property type="match status" value="1"/>
</dbReference>
<feature type="compositionally biased region" description="Basic residues" evidence="13">
    <location>
        <begin position="13"/>
        <end position="24"/>
    </location>
</feature>
<proteinExistence type="inferred from homology"/>
<dbReference type="GO" id="GO:0005524">
    <property type="term" value="F:ATP binding"/>
    <property type="evidence" value="ECO:0007669"/>
    <property type="project" value="UniProtKB-UniRule"/>
</dbReference>
<dbReference type="GO" id="GO:0004674">
    <property type="term" value="F:protein serine/threonine kinase activity"/>
    <property type="evidence" value="ECO:0007669"/>
    <property type="project" value="UniProtKB-KW"/>
</dbReference>
<dbReference type="CDD" id="cd14005">
    <property type="entry name" value="STKc_PIM"/>
    <property type="match status" value="1"/>
</dbReference>
<dbReference type="InterPro" id="IPR000719">
    <property type="entry name" value="Prot_kinase_dom"/>
</dbReference>
<evidence type="ECO:0000256" key="5">
    <source>
        <dbReference type="ARBA" id="ARBA00022741"/>
    </source>
</evidence>
<keyword evidence="5 11" id="KW-0547">Nucleotide-binding</keyword>
<sequence length="493" mass="55524">MFLPWRHDEKQVKRSKKDAKRRIPQKAATMTSLAKKMKKLAAFQFFNIKLLLNGRGFSKFKKTYRLKGELGRGGFGIVYRAVRISDETPVAVKFIERRHIRDWGKLNDERVPMEICILARCIRIRGVINLLEWYSMPEGFLIVMERPYPCIDLFDFIRSQGTLDEDLARFLFHQVAETVIECARHKVLHRDIKDENVVIDLISGETRLVDFGAATLLKKTHYTDFQGTRLYCPPEWFLHSLYLGEEAAVWSLGVLLYNMLNGQLPFRNEKDICTSHLLGPLPFHASLTDEAKDLLGRCLRFDPFARCSLDELISHPWMLSTTADWLTLTATTNETSNDPVDGNMRADKPESTSEGSRHQSQVESDADSECDSANCSHTSSMYSASSENGGVGLVVADSDAISGETERPVERVARLAKTSLLEPPNPKQLAVAVIQGTQARKARLPKTNSVNHCTRPNCSDRQLIQRTTKEMIDSGRSSGLSSSIVTTIDVLSA</sequence>
<feature type="region of interest" description="Disordered" evidence="13">
    <location>
        <begin position="1"/>
        <end position="25"/>
    </location>
</feature>
<evidence type="ECO:0000256" key="12">
    <source>
        <dbReference type="RuleBase" id="RU000304"/>
    </source>
</evidence>
<dbReference type="Gene3D" id="3.30.200.20">
    <property type="entry name" value="Phosphorylase Kinase, domain 1"/>
    <property type="match status" value="1"/>
</dbReference>
<feature type="compositionally biased region" description="Basic and acidic residues" evidence="13">
    <location>
        <begin position="1"/>
        <end position="12"/>
    </location>
</feature>
<dbReference type="Proteomes" id="UP000887569">
    <property type="component" value="Unplaced"/>
</dbReference>
<keyword evidence="6" id="KW-0418">Kinase</keyword>
<dbReference type="EC" id="2.7.11.1" evidence="2"/>
<dbReference type="SUPFAM" id="SSF56112">
    <property type="entry name" value="Protein kinase-like (PK-like)"/>
    <property type="match status" value="1"/>
</dbReference>
<protein>
    <recommendedName>
        <fullName evidence="2">non-specific serine/threonine protein kinase</fullName>
        <ecNumber evidence="2">2.7.11.1</ecNumber>
    </recommendedName>
</protein>